<evidence type="ECO:0000313" key="3">
    <source>
        <dbReference type="Proteomes" id="UP001597097"/>
    </source>
</evidence>
<accession>A0ABW4G8H6</accession>
<dbReference type="RefSeq" id="WP_219532948.1">
    <property type="nucleotide sequence ID" value="NZ_JAHKRM010000016.1"/>
</dbReference>
<feature type="transmembrane region" description="Helical" evidence="1">
    <location>
        <begin position="148"/>
        <end position="172"/>
    </location>
</feature>
<keyword evidence="1" id="KW-0472">Membrane</keyword>
<gene>
    <name evidence="2" type="ORF">ACFSJ0_18500</name>
</gene>
<feature type="transmembrane region" description="Helical" evidence="1">
    <location>
        <begin position="59"/>
        <end position="78"/>
    </location>
</feature>
<protein>
    <submittedName>
        <fullName evidence="2">VC0807 family protein</fullName>
    </submittedName>
</protein>
<proteinExistence type="predicted"/>
<dbReference type="Proteomes" id="UP001597097">
    <property type="component" value="Unassembled WGS sequence"/>
</dbReference>
<comment type="caution">
    <text evidence="2">The sequence shown here is derived from an EMBL/GenBank/DDBJ whole genome shotgun (WGS) entry which is preliminary data.</text>
</comment>
<evidence type="ECO:0000313" key="2">
    <source>
        <dbReference type="EMBL" id="MFD1539052.1"/>
    </source>
</evidence>
<keyword evidence="3" id="KW-1185">Reference proteome</keyword>
<reference evidence="3" key="1">
    <citation type="journal article" date="2019" name="Int. J. Syst. Evol. Microbiol.">
        <title>The Global Catalogue of Microorganisms (GCM) 10K type strain sequencing project: providing services to taxonomists for standard genome sequencing and annotation.</title>
        <authorList>
            <consortium name="The Broad Institute Genomics Platform"/>
            <consortium name="The Broad Institute Genome Sequencing Center for Infectious Disease"/>
            <person name="Wu L."/>
            <person name="Ma J."/>
        </authorList>
    </citation>
    <scope>NUCLEOTIDE SEQUENCE [LARGE SCALE GENOMIC DNA]</scope>
    <source>
        <strain evidence="3">CGMCC 1.15399</strain>
    </source>
</reference>
<feature type="transmembrane region" description="Helical" evidence="1">
    <location>
        <begin position="184"/>
        <end position="203"/>
    </location>
</feature>
<dbReference type="NCBIfam" id="NF041646">
    <property type="entry name" value="VC0807_fam"/>
    <property type="match status" value="1"/>
</dbReference>
<keyword evidence="1" id="KW-0812">Transmembrane</keyword>
<evidence type="ECO:0000256" key="1">
    <source>
        <dbReference type="SAM" id="Phobius"/>
    </source>
</evidence>
<feature type="transmembrane region" description="Helical" evidence="1">
    <location>
        <begin position="31"/>
        <end position="52"/>
    </location>
</feature>
<sequence length="223" mass="24612">MSSRTKAMLLVLIDLVLPIGLYYVLRAAGVSYHSALLISSLLPGLSVVANLVRLRKPDGLSLFMTGMMVGSAAISLLVHDPRLLLAKDGWITAISGLWFLASVRGRQPLVFAFTRFLLEGRVGPLEDGGSRRVSWDVLWERLPAFRRIWRVATVLWGIGLLADAVVRVTMAYTLPPDVVPGLGGLQYAVFMVLMQVVMACYLVPTGLYNRWSPLYFPLKEIPA</sequence>
<dbReference type="EMBL" id="JBHUCM010000016">
    <property type="protein sequence ID" value="MFD1539052.1"/>
    <property type="molecule type" value="Genomic_DNA"/>
</dbReference>
<name>A0ABW4G8H6_9ACTN</name>
<feature type="transmembrane region" description="Helical" evidence="1">
    <location>
        <begin position="84"/>
        <end position="101"/>
    </location>
</feature>
<keyword evidence="1" id="KW-1133">Transmembrane helix</keyword>
<feature type="transmembrane region" description="Helical" evidence="1">
    <location>
        <begin position="7"/>
        <end position="25"/>
    </location>
</feature>
<organism evidence="2 3">
    <name type="scientific">Nonomuraea guangzhouensis</name>
    <dbReference type="NCBI Taxonomy" id="1291555"/>
    <lineage>
        <taxon>Bacteria</taxon>
        <taxon>Bacillati</taxon>
        <taxon>Actinomycetota</taxon>
        <taxon>Actinomycetes</taxon>
        <taxon>Streptosporangiales</taxon>
        <taxon>Streptosporangiaceae</taxon>
        <taxon>Nonomuraea</taxon>
    </lineage>
</organism>